<sequence>MIVNGAKSLLELPVELRLRIFHYVLPENPLQVQPADFSGLLYSCKTIQGELEPEICKALAQNLHEIASRIILMNTGRHAGHEIIYTPPTTFHGWLNLTVYRTTQRNVRDMLDSLVEFHSFGFNTFTVAFREDSQSCKSARAETSPIMNGAIYLAKRVCDWGKYNGYLTTKRLVLDWSAHPEQPGVNFLDNFTNHIKADKTLEVRGLLDDAGNSAGMCFTRLPTKYT</sequence>
<evidence type="ECO:0008006" key="3">
    <source>
        <dbReference type="Google" id="ProtNLM"/>
    </source>
</evidence>
<accession>A0A7U2FGG9</accession>
<dbReference type="EMBL" id="CP069039">
    <property type="protein sequence ID" value="QRD04838.1"/>
    <property type="molecule type" value="Genomic_DNA"/>
</dbReference>
<organism evidence="1 2">
    <name type="scientific">Phaeosphaeria nodorum (strain SN15 / ATCC MYA-4574 / FGSC 10173)</name>
    <name type="common">Glume blotch fungus</name>
    <name type="synonym">Parastagonospora nodorum</name>
    <dbReference type="NCBI Taxonomy" id="321614"/>
    <lineage>
        <taxon>Eukaryota</taxon>
        <taxon>Fungi</taxon>
        <taxon>Dikarya</taxon>
        <taxon>Ascomycota</taxon>
        <taxon>Pezizomycotina</taxon>
        <taxon>Dothideomycetes</taxon>
        <taxon>Pleosporomycetidae</taxon>
        <taxon>Pleosporales</taxon>
        <taxon>Pleosporineae</taxon>
        <taxon>Phaeosphaeriaceae</taxon>
        <taxon>Parastagonospora</taxon>
    </lineage>
</organism>
<dbReference type="AlphaFoldDB" id="A0A7U2FGG9"/>
<proteinExistence type="predicted"/>
<evidence type="ECO:0000313" key="1">
    <source>
        <dbReference type="EMBL" id="QRD04838.1"/>
    </source>
</evidence>
<protein>
    <recommendedName>
        <fullName evidence="3">F-box domain-containing protein</fullName>
    </recommendedName>
</protein>
<name>A0A7U2FGG9_PHANO</name>
<reference evidence="2" key="1">
    <citation type="journal article" date="2021" name="BMC Genomics">
        <title>Chromosome-level genome assembly and manually-curated proteome of model necrotroph Parastagonospora nodorum Sn15 reveals a genome-wide trove of candidate effector homologs, and redundancy of virulence-related functions within an accessory chromosome.</title>
        <authorList>
            <person name="Bertazzoni S."/>
            <person name="Jones D.A.B."/>
            <person name="Phan H.T."/>
            <person name="Tan K.-C."/>
            <person name="Hane J.K."/>
        </authorList>
    </citation>
    <scope>NUCLEOTIDE SEQUENCE [LARGE SCALE GENOMIC DNA]</scope>
    <source>
        <strain evidence="2">SN15 / ATCC MYA-4574 / FGSC 10173)</strain>
    </source>
</reference>
<gene>
    <name evidence="1" type="ORF">JI435_307220</name>
</gene>
<dbReference type="VEuPathDB" id="FungiDB:JI435_307220"/>
<dbReference type="Proteomes" id="UP000663193">
    <property type="component" value="Chromosome 17"/>
</dbReference>
<keyword evidence="2" id="KW-1185">Reference proteome</keyword>
<dbReference type="OrthoDB" id="3801372at2759"/>
<evidence type="ECO:0000313" key="2">
    <source>
        <dbReference type="Proteomes" id="UP000663193"/>
    </source>
</evidence>